<evidence type="ECO:0000313" key="7">
    <source>
        <dbReference type="EMBL" id="QDU94637.1"/>
    </source>
</evidence>
<dbReference type="InterPro" id="IPR053934">
    <property type="entry name" value="HTTM_dom"/>
</dbReference>
<dbReference type="InterPro" id="IPR052964">
    <property type="entry name" value="Sporulation_signal_mat"/>
</dbReference>
<proteinExistence type="predicted"/>
<dbReference type="PANTHER" id="PTHR39535">
    <property type="entry name" value="SPORULATION-DELAYING PROTEIN SDPB"/>
    <property type="match status" value="1"/>
</dbReference>
<evidence type="ECO:0000256" key="3">
    <source>
        <dbReference type="ARBA" id="ARBA00022989"/>
    </source>
</evidence>
<dbReference type="OrthoDB" id="128729at2"/>
<accession>A0A518DS25</accession>
<protein>
    <recommendedName>
        <fullName evidence="6">HTTM-like domain-containing protein</fullName>
    </recommendedName>
</protein>
<feature type="transmembrane region" description="Helical" evidence="5">
    <location>
        <begin position="232"/>
        <end position="255"/>
    </location>
</feature>
<dbReference type="SMART" id="SM00752">
    <property type="entry name" value="HTTM"/>
    <property type="match status" value="1"/>
</dbReference>
<name>A0A518DS25_9BACT</name>
<evidence type="ECO:0000313" key="8">
    <source>
        <dbReference type="Proteomes" id="UP000317648"/>
    </source>
</evidence>
<dbReference type="RefSeq" id="WP_145053219.1">
    <property type="nucleotide sequence ID" value="NZ_CP036433.1"/>
</dbReference>
<dbReference type="PANTHER" id="PTHR39535:SF2">
    <property type="entry name" value="HTTM DOMAIN-CONTAINING PROTEIN"/>
    <property type="match status" value="1"/>
</dbReference>
<keyword evidence="2 5" id="KW-0812">Transmembrane</keyword>
<gene>
    <name evidence="7" type="ORF">Pla8534_24300</name>
</gene>
<feature type="transmembrane region" description="Helical" evidence="5">
    <location>
        <begin position="31"/>
        <end position="50"/>
    </location>
</feature>
<keyword evidence="4 5" id="KW-0472">Membrane</keyword>
<feature type="transmembrane region" description="Helical" evidence="5">
    <location>
        <begin position="267"/>
        <end position="289"/>
    </location>
</feature>
<feature type="transmembrane region" description="Helical" evidence="5">
    <location>
        <begin position="180"/>
        <end position="199"/>
    </location>
</feature>
<dbReference type="EMBL" id="CP036433">
    <property type="protein sequence ID" value="QDU94637.1"/>
    <property type="molecule type" value="Genomic_DNA"/>
</dbReference>
<evidence type="ECO:0000256" key="4">
    <source>
        <dbReference type="ARBA" id="ARBA00023136"/>
    </source>
</evidence>
<dbReference type="Proteomes" id="UP000317648">
    <property type="component" value="Chromosome"/>
</dbReference>
<evidence type="ECO:0000256" key="1">
    <source>
        <dbReference type="ARBA" id="ARBA00004127"/>
    </source>
</evidence>
<dbReference type="KEGG" id="lcre:Pla8534_24300"/>
<dbReference type="AlphaFoldDB" id="A0A518DS25"/>
<keyword evidence="8" id="KW-1185">Reference proteome</keyword>
<evidence type="ECO:0000256" key="5">
    <source>
        <dbReference type="SAM" id="Phobius"/>
    </source>
</evidence>
<sequence length="327" mass="36235">MNGLISLVGGQLQAALRGWDRFWFTPSQPHTLALIRILGGAMLLYTHLVWSLDLMAFLGPNSWIPTELSQEMASNGYAWSHLWYVDSPGLLWTLHLAALVVFVMLTLGLFTRFSSIAAAVVTISYCHRLQGSLFGLDQINAMLALYLAVGDCGGVWSLDRWLAQRRGVALPTQARASTNIAIRLIQVHMCVIYLFGGLAKAKGELWWDGSALWFSAANYEYQSLDLTWIGHYPLLIAFLSHVTVFWETFYCVLIWPRATRPYCMAMAVMVHGGIAMFLGMITFGLVMLIGNLAFVPPELTAAAVARCQAAWPKRASLSKTDQEPATA</sequence>
<evidence type="ECO:0000259" key="6">
    <source>
        <dbReference type="SMART" id="SM00752"/>
    </source>
</evidence>
<keyword evidence="3 5" id="KW-1133">Transmembrane helix</keyword>
<dbReference type="GO" id="GO:0012505">
    <property type="term" value="C:endomembrane system"/>
    <property type="evidence" value="ECO:0007669"/>
    <property type="project" value="UniProtKB-SubCell"/>
</dbReference>
<organism evidence="7 8">
    <name type="scientific">Lignipirellula cremea</name>
    <dbReference type="NCBI Taxonomy" id="2528010"/>
    <lineage>
        <taxon>Bacteria</taxon>
        <taxon>Pseudomonadati</taxon>
        <taxon>Planctomycetota</taxon>
        <taxon>Planctomycetia</taxon>
        <taxon>Pirellulales</taxon>
        <taxon>Pirellulaceae</taxon>
        <taxon>Lignipirellula</taxon>
    </lineage>
</organism>
<dbReference type="Pfam" id="PF05090">
    <property type="entry name" value="HTTM"/>
    <property type="match status" value="1"/>
</dbReference>
<feature type="domain" description="HTTM-like" evidence="6">
    <location>
        <begin position="24"/>
        <end position="299"/>
    </location>
</feature>
<comment type="subcellular location">
    <subcellularLocation>
        <location evidence="1">Endomembrane system</location>
        <topology evidence="1">Multi-pass membrane protein</topology>
    </subcellularLocation>
</comment>
<feature type="transmembrane region" description="Helical" evidence="5">
    <location>
        <begin position="89"/>
        <end position="110"/>
    </location>
</feature>
<dbReference type="InterPro" id="IPR011020">
    <property type="entry name" value="HTTM-like"/>
</dbReference>
<reference evidence="7 8" key="1">
    <citation type="submission" date="2019-02" db="EMBL/GenBank/DDBJ databases">
        <title>Deep-cultivation of Planctomycetes and their phenomic and genomic characterization uncovers novel biology.</title>
        <authorList>
            <person name="Wiegand S."/>
            <person name="Jogler M."/>
            <person name="Boedeker C."/>
            <person name="Pinto D."/>
            <person name="Vollmers J."/>
            <person name="Rivas-Marin E."/>
            <person name="Kohn T."/>
            <person name="Peeters S.H."/>
            <person name="Heuer A."/>
            <person name="Rast P."/>
            <person name="Oberbeckmann S."/>
            <person name="Bunk B."/>
            <person name="Jeske O."/>
            <person name="Meyerdierks A."/>
            <person name="Storesund J.E."/>
            <person name="Kallscheuer N."/>
            <person name="Luecker S."/>
            <person name="Lage O.M."/>
            <person name="Pohl T."/>
            <person name="Merkel B.J."/>
            <person name="Hornburger P."/>
            <person name="Mueller R.-W."/>
            <person name="Bruemmer F."/>
            <person name="Labrenz M."/>
            <person name="Spormann A.M."/>
            <person name="Op den Camp H."/>
            <person name="Overmann J."/>
            <person name="Amann R."/>
            <person name="Jetten M.S.M."/>
            <person name="Mascher T."/>
            <person name="Medema M.H."/>
            <person name="Devos D.P."/>
            <person name="Kaster A.-K."/>
            <person name="Ovreas L."/>
            <person name="Rohde M."/>
            <person name="Galperin M.Y."/>
            <person name="Jogler C."/>
        </authorList>
    </citation>
    <scope>NUCLEOTIDE SEQUENCE [LARGE SCALE GENOMIC DNA]</scope>
    <source>
        <strain evidence="7 8">Pla85_3_4</strain>
    </source>
</reference>
<evidence type="ECO:0000256" key="2">
    <source>
        <dbReference type="ARBA" id="ARBA00022692"/>
    </source>
</evidence>